<evidence type="ECO:0000313" key="2">
    <source>
        <dbReference type="Proteomes" id="UP000002012"/>
    </source>
</evidence>
<name>D4H8M3_DENA2</name>
<evidence type="ECO:0000313" key="1">
    <source>
        <dbReference type="EMBL" id="ADD68372.1"/>
    </source>
</evidence>
<dbReference type="HOGENOM" id="CLU_178563_6_3_0"/>
<dbReference type="Pfam" id="PF10636">
    <property type="entry name" value="hemP"/>
    <property type="match status" value="1"/>
</dbReference>
<dbReference type="AlphaFoldDB" id="D4H8M3"/>
<dbReference type="InParanoid" id="D4H8M3"/>
<reference evidence="1 2" key="1">
    <citation type="journal article" date="2010" name="Stand. Genomic Sci.">
        <title>Complete genome sequence of Denitrovibrio acetiphilus type strain (N2460).</title>
        <authorList>
            <person name="Kiss H."/>
            <person name="Lang E."/>
            <person name="Lapidus A."/>
            <person name="Copeland A."/>
            <person name="Nolan M."/>
            <person name="Glavina Del Rio T."/>
            <person name="Chen F."/>
            <person name="Lucas S."/>
            <person name="Tice H."/>
            <person name="Cheng J.F."/>
            <person name="Han C."/>
            <person name="Goodwin L."/>
            <person name="Pitluck S."/>
            <person name="Liolios K."/>
            <person name="Pati A."/>
            <person name="Ivanova N."/>
            <person name="Mavromatis K."/>
            <person name="Chen A."/>
            <person name="Palaniappan K."/>
            <person name="Land M."/>
            <person name="Hauser L."/>
            <person name="Chang Y.J."/>
            <person name="Jeffries C.D."/>
            <person name="Detter J.C."/>
            <person name="Brettin T."/>
            <person name="Spring S."/>
            <person name="Rohde M."/>
            <person name="Goker M."/>
            <person name="Woyke T."/>
            <person name="Bristow J."/>
            <person name="Eisen J.A."/>
            <person name="Markowitz V."/>
            <person name="Hugenholtz P."/>
            <person name="Kyrpides N.C."/>
            <person name="Klenk H.P."/>
        </authorList>
    </citation>
    <scope>NUCLEOTIDE SEQUENCE [LARGE SCALE GENOMIC DNA]</scope>
    <source>
        <strain evidence="2">DSM 12809 / NBRC 114555 / N2460</strain>
    </source>
</reference>
<dbReference type="eggNOG" id="COG4256">
    <property type="taxonomic scope" value="Bacteria"/>
</dbReference>
<dbReference type="PaxDb" id="522772-Dacet_1606"/>
<evidence type="ECO:0008006" key="3">
    <source>
        <dbReference type="Google" id="ProtNLM"/>
    </source>
</evidence>
<dbReference type="STRING" id="522772.Dacet_1606"/>
<dbReference type="Proteomes" id="UP000002012">
    <property type="component" value="Chromosome"/>
</dbReference>
<dbReference type="EMBL" id="CP001968">
    <property type="protein sequence ID" value="ADD68372.1"/>
    <property type="molecule type" value="Genomic_DNA"/>
</dbReference>
<dbReference type="RefSeq" id="WP_013010886.1">
    <property type="nucleotide sequence ID" value="NC_013943.1"/>
</dbReference>
<dbReference type="Gene3D" id="2.10.70.10">
    <property type="entry name" value="Complement Module, domain 1"/>
    <property type="match status" value="1"/>
</dbReference>
<protein>
    <recommendedName>
        <fullName evidence="3">Hemin uptake protein hemP</fullName>
    </recommendedName>
</protein>
<accession>D4H8M3</accession>
<dbReference type="InterPro" id="IPR019600">
    <property type="entry name" value="Hemin_uptake_protein_HemP"/>
</dbReference>
<keyword evidence="2" id="KW-1185">Reference proteome</keyword>
<gene>
    <name evidence="1" type="ordered locus">Dacet_1606</name>
</gene>
<proteinExistence type="predicted"/>
<organism evidence="1 2">
    <name type="scientific">Denitrovibrio acetiphilus (strain DSM 12809 / NBRC 114555 / N2460)</name>
    <dbReference type="NCBI Taxonomy" id="522772"/>
    <lineage>
        <taxon>Bacteria</taxon>
        <taxon>Pseudomonadati</taxon>
        <taxon>Deferribacterota</taxon>
        <taxon>Deferribacteres</taxon>
        <taxon>Deferribacterales</taxon>
        <taxon>Geovibrionaceae</taxon>
        <taxon>Denitrovibrio</taxon>
    </lineage>
</organism>
<dbReference type="OrthoDB" id="5348353at2"/>
<dbReference type="KEGG" id="dap:Dacet_1606"/>
<sequence length="49" mass="5900">MKKNFDTDKQTKIINSKALLENRSLVYIEHEGQMYTLRMTKERKLLLTK</sequence>